<feature type="region of interest" description="Disordered" evidence="1">
    <location>
        <begin position="12"/>
        <end position="42"/>
    </location>
</feature>
<dbReference type="EMBL" id="OX395132">
    <property type="protein sequence ID" value="CAI5780445.1"/>
    <property type="molecule type" value="Genomic_DNA"/>
</dbReference>
<evidence type="ECO:0000313" key="3">
    <source>
        <dbReference type="Proteomes" id="UP001178461"/>
    </source>
</evidence>
<proteinExistence type="predicted"/>
<evidence type="ECO:0000256" key="1">
    <source>
        <dbReference type="SAM" id="MobiDB-lite"/>
    </source>
</evidence>
<keyword evidence="3" id="KW-1185">Reference proteome</keyword>
<protein>
    <submittedName>
        <fullName evidence="2">Uncharacterized protein</fullName>
    </submittedName>
</protein>
<dbReference type="AlphaFoldDB" id="A0AA35PC39"/>
<dbReference type="Proteomes" id="UP001178461">
    <property type="component" value="Chromosome 7"/>
</dbReference>
<reference evidence="2" key="1">
    <citation type="submission" date="2022-12" db="EMBL/GenBank/DDBJ databases">
        <authorList>
            <person name="Alioto T."/>
            <person name="Alioto T."/>
            <person name="Gomez Garrido J."/>
        </authorList>
    </citation>
    <scope>NUCLEOTIDE SEQUENCE</scope>
</reference>
<sequence>MEAFRGLVCKSKPSISKGKGGEAGRPDQVTTAAKEQRRSTDHSSLRRRWLAWELGGGWLQLTQCKPGCGD</sequence>
<organism evidence="2 3">
    <name type="scientific">Podarcis lilfordi</name>
    <name type="common">Lilford's wall lizard</name>
    <dbReference type="NCBI Taxonomy" id="74358"/>
    <lineage>
        <taxon>Eukaryota</taxon>
        <taxon>Metazoa</taxon>
        <taxon>Chordata</taxon>
        <taxon>Craniata</taxon>
        <taxon>Vertebrata</taxon>
        <taxon>Euteleostomi</taxon>
        <taxon>Lepidosauria</taxon>
        <taxon>Squamata</taxon>
        <taxon>Bifurcata</taxon>
        <taxon>Unidentata</taxon>
        <taxon>Episquamata</taxon>
        <taxon>Laterata</taxon>
        <taxon>Lacertibaenia</taxon>
        <taxon>Lacertidae</taxon>
        <taxon>Podarcis</taxon>
    </lineage>
</organism>
<gene>
    <name evidence="2" type="ORF">PODLI_1B002361</name>
</gene>
<name>A0AA35PC39_9SAUR</name>
<evidence type="ECO:0000313" key="2">
    <source>
        <dbReference type="EMBL" id="CAI5780445.1"/>
    </source>
</evidence>
<accession>A0AA35PC39</accession>